<evidence type="ECO:0000313" key="3">
    <source>
        <dbReference type="EMBL" id="PRP88267.1"/>
    </source>
</evidence>
<dbReference type="PANTHER" id="PTHR46363:SF1">
    <property type="entry name" value="DEOXYRIBONUCLEASE TATDN2-RELATED"/>
    <property type="match status" value="1"/>
</dbReference>
<dbReference type="GO" id="GO:0046872">
    <property type="term" value="F:metal ion binding"/>
    <property type="evidence" value="ECO:0007669"/>
    <property type="project" value="UniProtKB-KW"/>
</dbReference>
<dbReference type="Gene3D" id="3.20.20.140">
    <property type="entry name" value="Metal-dependent hydrolases"/>
    <property type="match status" value="1"/>
</dbReference>
<keyword evidence="4" id="KW-1185">Reference proteome</keyword>
<gene>
    <name evidence="3" type="ORF">PROFUN_03376</name>
</gene>
<dbReference type="InterPro" id="IPR018228">
    <property type="entry name" value="DNase_TatD-rel_CS"/>
</dbReference>
<dbReference type="InParanoid" id="A0A2P6NWC2"/>
<dbReference type="CDD" id="cd01310">
    <property type="entry name" value="TatD_DNAse"/>
    <property type="match status" value="1"/>
</dbReference>
<organism evidence="3 4">
    <name type="scientific">Planoprotostelium fungivorum</name>
    <dbReference type="NCBI Taxonomy" id="1890364"/>
    <lineage>
        <taxon>Eukaryota</taxon>
        <taxon>Amoebozoa</taxon>
        <taxon>Evosea</taxon>
        <taxon>Variosea</taxon>
        <taxon>Cavosteliida</taxon>
        <taxon>Cavosteliaceae</taxon>
        <taxon>Planoprotostelium</taxon>
    </lineage>
</organism>
<evidence type="ECO:0000256" key="1">
    <source>
        <dbReference type="ARBA" id="ARBA00022723"/>
    </source>
</evidence>
<dbReference type="Proteomes" id="UP000241769">
    <property type="component" value="Unassembled WGS sequence"/>
</dbReference>
<dbReference type="GO" id="GO:0016788">
    <property type="term" value="F:hydrolase activity, acting on ester bonds"/>
    <property type="evidence" value="ECO:0007669"/>
    <property type="project" value="InterPro"/>
</dbReference>
<keyword evidence="1" id="KW-0479">Metal-binding</keyword>
<dbReference type="InterPro" id="IPR001130">
    <property type="entry name" value="TatD-like"/>
</dbReference>
<dbReference type="EMBL" id="MDYQ01000012">
    <property type="protein sequence ID" value="PRP88267.1"/>
    <property type="molecule type" value="Genomic_DNA"/>
</dbReference>
<dbReference type="SUPFAM" id="SSF51556">
    <property type="entry name" value="Metallo-dependent hydrolases"/>
    <property type="match status" value="1"/>
</dbReference>
<reference evidence="3 4" key="1">
    <citation type="journal article" date="2018" name="Genome Biol. Evol.">
        <title>Multiple Roots of Fruiting Body Formation in Amoebozoa.</title>
        <authorList>
            <person name="Hillmann F."/>
            <person name="Forbes G."/>
            <person name="Novohradska S."/>
            <person name="Ferling I."/>
            <person name="Riege K."/>
            <person name="Groth M."/>
            <person name="Westermann M."/>
            <person name="Marz M."/>
            <person name="Spaller T."/>
            <person name="Winckler T."/>
            <person name="Schaap P."/>
            <person name="Glockner G."/>
        </authorList>
    </citation>
    <scope>NUCLEOTIDE SEQUENCE [LARGE SCALE GENOMIC DNA]</scope>
    <source>
        <strain evidence="3 4">Jena</strain>
    </source>
</reference>
<sequence>MLPALTSSEGTCLPSNTARKLMPTTDRDLTATWKYTLHTLYHSGTGLFEFCLILRRDFFHTSSVYDRSDDSDMTSYVDTHCNIPNILTKLNLLGNSNGTTTQTEIIEAFAKMKQDVIKDKKLEAIVSVASDSESQLDTMHLIDNVSEAFGVFGIHPLYAQQMTEEVVERMESYMKHPKTVAWGEIGLDYHPFPGYNYAAPDLQKETFIRQMSLAIKHEKPIVIHTREAEADTLDLMKKHLPRDWPLHVHCFTDSPQFARDLIAEFDNLFIGFTGVITFKNSTDLRKVVEVVPLDRLLLETDGPFMAPIPHRGKVCHPGHVPFIADQIAKTKQVPVDLVYSTCRANTKRMYRL</sequence>
<comment type="caution">
    <text evidence="3">The sequence shown here is derived from an EMBL/GenBank/DDBJ whole genome shotgun (WGS) entry which is preliminary data.</text>
</comment>
<keyword evidence="2" id="KW-0378">Hydrolase</keyword>
<dbReference type="OrthoDB" id="6079689at2759"/>
<evidence type="ECO:0000256" key="2">
    <source>
        <dbReference type="ARBA" id="ARBA00022801"/>
    </source>
</evidence>
<dbReference type="PANTHER" id="PTHR46363">
    <property type="entry name" value="DEOXYRIBONUCLEASE TATDN2-RELATED"/>
    <property type="match status" value="1"/>
</dbReference>
<dbReference type="AlphaFoldDB" id="A0A2P6NWC2"/>
<evidence type="ECO:0000313" key="4">
    <source>
        <dbReference type="Proteomes" id="UP000241769"/>
    </source>
</evidence>
<dbReference type="PROSITE" id="PS01091">
    <property type="entry name" value="TATD_3"/>
    <property type="match status" value="1"/>
</dbReference>
<protein>
    <submittedName>
        <fullName evidence="3">Uncharacterized protein</fullName>
    </submittedName>
</protein>
<proteinExistence type="predicted"/>
<accession>A0A2P6NWC2</accession>
<dbReference type="FunFam" id="3.20.20.140:FF:000005">
    <property type="entry name" value="TatD family hydrolase"/>
    <property type="match status" value="1"/>
</dbReference>
<dbReference type="Pfam" id="PF01026">
    <property type="entry name" value="TatD_DNase"/>
    <property type="match status" value="1"/>
</dbReference>
<name>A0A2P6NWC2_9EUKA</name>
<dbReference type="InterPro" id="IPR032466">
    <property type="entry name" value="Metal_Hydrolase"/>
</dbReference>